<proteinExistence type="predicted"/>
<dbReference type="AlphaFoldDB" id="A0A164TWB3"/>
<dbReference type="Proteomes" id="UP000076858">
    <property type="component" value="Unassembled WGS sequence"/>
</dbReference>
<comment type="caution">
    <text evidence="1">The sequence shown here is derived from an EMBL/GenBank/DDBJ whole genome shotgun (WGS) entry which is preliminary data.</text>
</comment>
<organism evidence="1 2">
    <name type="scientific">Daphnia magna</name>
    <dbReference type="NCBI Taxonomy" id="35525"/>
    <lineage>
        <taxon>Eukaryota</taxon>
        <taxon>Metazoa</taxon>
        <taxon>Ecdysozoa</taxon>
        <taxon>Arthropoda</taxon>
        <taxon>Crustacea</taxon>
        <taxon>Branchiopoda</taxon>
        <taxon>Diplostraca</taxon>
        <taxon>Cladocera</taxon>
        <taxon>Anomopoda</taxon>
        <taxon>Daphniidae</taxon>
        <taxon>Daphnia</taxon>
    </lineage>
</organism>
<name>A0A164TWB3_9CRUS</name>
<evidence type="ECO:0000313" key="1">
    <source>
        <dbReference type="EMBL" id="KZS10820.1"/>
    </source>
</evidence>
<reference evidence="1 2" key="1">
    <citation type="submission" date="2016-03" db="EMBL/GenBank/DDBJ databases">
        <title>EvidentialGene: Evidence-directed Construction of Genes on Genomes.</title>
        <authorList>
            <person name="Gilbert D.G."/>
            <person name="Choi J.-H."/>
            <person name="Mockaitis K."/>
            <person name="Colbourne J."/>
            <person name="Pfrender M."/>
        </authorList>
    </citation>
    <scope>NUCLEOTIDE SEQUENCE [LARGE SCALE GENOMIC DNA]</scope>
    <source>
        <strain evidence="1 2">Xinb3</strain>
        <tissue evidence="1">Complete organism</tissue>
    </source>
</reference>
<evidence type="ECO:0000313" key="2">
    <source>
        <dbReference type="Proteomes" id="UP000076858"/>
    </source>
</evidence>
<dbReference type="EMBL" id="LRGB01001685">
    <property type="protein sequence ID" value="KZS10820.1"/>
    <property type="molecule type" value="Genomic_DNA"/>
</dbReference>
<protein>
    <submittedName>
        <fullName evidence="1">Uncharacterized protein</fullName>
    </submittedName>
</protein>
<accession>A0A164TWB3</accession>
<keyword evidence="2" id="KW-1185">Reference proteome</keyword>
<sequence>MSRSRDRDPGIPSRGERVMDLAVKGYPEERRVSATSVVVLGWPLKIRREGYVVGRSRPFVPISASGLQGEQPLVDG</sequence>
<gene>
    <name evidence="1" type="ORF">APZ42_024616</name>
</gene>